<evidence type="ECO:0000256" key="7">
    <source>
        <dbReference type="ARBA" id="ARBA00022833"/>
    </source>
</evidence>
<keyword evidence="12" id="KW-1185">Reference proteome</keyword>
<feature type="compositionally biased region" description="Polar residues" evidence="8">
    <location>
        <begin position="224"/>
        <end position="247"/>
    </location>
</feature>
<accession>A0ABR2JUX4</accession>
<dbReference type="CDD" id="cd10538">
    <property type="entry name" value="SET_SETDB-like"/>
    <property type="match status" value="1"/>
</dbReference>
<evidence type="ECO:0000256" key="1">
    <source>
        <dbReference type="ARBA" id="ARBA00004286"/>
    </source>
</evidence>
<evidence type="ECO:0000256" key="6">
    <source>
        <dbReference type="ARBA" id="ARBA00022723"/>
    </source>
</evidence>
<evidence type="ECO:0000256" key="4">
    <source>
        <dbReference type="ARBA" id="ARBA00022679"/>
    </source>
</evidence>
<protein>
    <recommendedName>
        <fullName evidence="13">Histone-lysine N-methyltransferase</fullName>
    </recommendedName>
</protein>
<evidence type="ECO:0000313" key="12">
    <source>
        <dbReference type="Proteomes" id="UP001470230"/>
    </source>
</evidence>
<dbReference type="InterPro" id="IPR007728">
    <property type="entry name" value="Pre-SET_dom"/>
</dbReference>
<keyword evidence="2" id="KW-0158">Chromosome</keyword>
<feature type="region of interest" description="Disordered" evidence="8">
    <location>
        <begin position="182"/>
        <end position="208"/>
    </location>
</feature>
<keyword evidence="4" id="KW-0808">Transferase</keyword>
<feature type="compositionally biased region" description="Basic and acidic residues" evidence="8">
    <location>
        <begin position="195"/>
        <end position="208"/>
    </location>
</feature>
<evidence type="ECO:0000259" key="10">
    <source>
        <dbReference type="PROSITE" id="PS50867"/>
    </source>
</evidence>
<evidence type="ECO:0000256" key="5">
    <source>
        <dbReference type="ARBA" id="ARBA00022691"/>
    </source>
</evidence>
<feature type="region of interest" description="Disordered" evidence="8">
    <location>
        <begin position="224"/>
        <end position="250"/>
    </location>
</feature>
<dbReference type="InterPro" id="IPR001214">
    <property type="entry name" value="SET_dom"/>
</dbReference>
<feature type="domain" description="Pre-SET" evidence="10">
    <location>
        <begin position="339"/>
        <end position="405"/>
    </location>
</feature>
<dbReference type="EMBL" id="JAPFFF010000009">
    <property type="protein sequence ID" value="KAK8882273.1"/>
    <property type="molecule type" value="Genomic_DNA"/>
</dbReference>
<feature type="domain" description="SET" evidence="9">
    <location>
        <begin position="406"/>
        <end position="535"/>
    </location>
</feature>
<sequence>MNTPLSENCPDMPFLIPTIPCAYEKCAIYQQLKLVINRLPKEVQTFLYINLVDPFFVQLRQNAGDPKSSQLSKRLILLYQCIKRCQHEDVPYAICAISIVTGLPPKVILDHNRLHLPQNKLDIIQAFHAKASRQNPEPVYAFSGRIEVTKMSEYLPSTLLWTLSTNPLNNIEIPDLSELGLDDLTDSNNNNDNTPKNETEQKKNKNQNDNKQILISSFFNVKPQNASGNTKQNIKGSQNSNNRSFSNDPEKARQLFKPFMPDELPNYLTEQEKYYLLNPRIRKDLKSPFFFSRDLSNGFNPAHGLPPVPCYNEFDDQQPPLIRWIADLKLPDTIPATYKGCKCINCDCRRCHVLTFDDNKKTMRYTDEGKINLEELNDCRPLIIECNEKCLCDHLHCKNRVVQNRSRVQLMVIRSKSKSGWGVRTMEFIPKGSFVCEYLGQVISDPLIAEMMGREYDNNLESYLFDLDAYGVDDDEMLTVDPSKDGNVSKYINHSCDPNLVQISIGNVESPLFHRIAFFAARNIYPNEELGFHYNYEFDENQNRFIECNCGCINCRTRLR</sequence>
<evidence type="ECO:0000256" key="3">
    <source>
        <dbReference type="ARBA" id="ARBA00022603"/>
    </source>
</evidence>
<dbReference type="SMART" id="SM00468">
    <property type="entry name" value="PreSET"/>
    <property type="match status" value="1"/>
</dbReference>
<keyword evidence="7" id="KW-0862">Zinc</keyword>
<dbReference type="SMART" id="SM00317">
    <property type="entry name" value="SET"/>
    <property type="match status" value="1"/>
</dbReference>
<evidence type="ECO:0000259" key="9">
    <source>
        <dbReference type="PROSITE" id="PS50280"/>
    </source>
</evidence>
<reference evidence="11 12" key="1">
    <citation type="submission" date="2024-04" db="EMBL/GenBank/DDBJ databases">
        <title>Tritrichomonas musculus Genome.</title>
        <authorList>
            <person name="Alves-Ferreira E."/>
            <person name="Grigg M."/>
            <person name="Lorenzi H."/>
            <person name="Galac M."/>
        </authorList>
    </citation>
    <scope>NUCLEOTIDE SEQUENCE [LARGE SCALE GENOMIC DNA]</scope>
    <source>
        <strain evidence="11 12">EAF2021</strain>
    </source>
</reference>
<evidence type="ECO:0008006" key="13">
    <source>
        <dbReference type="Google" id="ProtNLM"/>
    </source>
</evidence>
<name>A0ABR2JUX4_9EUKA</name>
<dbReference type="Gene3D" id="2.170.270.10">
    <property type="entry name" value="SET domain"/>
    <property type="match status" value="1"/>
</dbReference>
<evidence type="ECO:0000256" key="2">
    <source>
        <dbReference type="ARBA" id="ARBA00022454"/>
    </source>
</evidence>
<dbReference type="SUPFAM" id="SSF82199">
    <property type="entry name" value="SET domain"/>
    <property type="match status" value="1"/>
</dbReference>
<dbReference type="PROSITE" id="PS50867">
    <property type="entry name" value="PRE_SET"/>
    <property type="match status" value="1"/>
</dbReference>
<proteinExistence type="predicted"/>
<gene>
    <name evidence="11" type="ORF">M9Y10_044915</name>
</gene>
<evidence type="ECO:0000313" key="11">
    <source>
        <dbReference type="EMBL" id="KAK8882273.1"/>
    </source>
</evidence>
<dbReference type="Pfam" id="PF05033">
    <property type="entry name" value="Pre-SET"/>
    <property type="match status" value="1"/>
</dbReference>
<dbReference type="Pfam" id="PF00856">
    <property type="entry name" value="SET"/>
    <property type="match status" value="1"/>
</dbReference>
<dbReference type="PANTHER" id="PTHR46223:SF3">
    <property type="entry name" value="HISTONE-LYSINE N-METHYLTRANSFERASE SET-23"/>
    <property type="match status" value="1"/>
</dbReference>
<organism evidence="11 12">
    <name type="scientific">Tritrichomonas musculus</name>
    <dbReference type="NCBI Taxonomy" id="1915356"/>
    <lineage>
        <taxon>Eukaryota</taxon>
        <taxon>Metamonada</taxon>
        <taxon>Parabasalia</taxon>
        <taxon>Tritrichomonadida</taxon>
        <taxon>Tritrichomonadidae</taxon>
        <taxon>Tritrichomonas</taxon>
    </lineage>
</organism>
<dbReference type="PROSITE" id="PS50280">
    <property type="entry name" value="SET"/>
    <property type="match status" value="1"/>
</dbReference>
<keyword evidence="5" id="KW-0949">S-adenosyl-L-methionine</keyword>
<keyword evidence="3" id="KW-0489">Methyltransferase</keyword>
<dbReference type="InterPro" id="IPR046341">
    <property type="entry name" value="SET_dom_sf"/>
</dbReference>
<comment type="subcellular location">
    <subcellularLocation>
        <location evidence="1">Chromosome</location>
    </subcellularLocation>
</comment>
<keyword evidence="6" id="KW-0479">Metal-binding</keyword>
<dbReference type="Proteomes" id="UP001470230">
    <property type="component" value="Unassembled WGS sequence"/>
</dbReference>
<dbReference type="PANTHER" id="PTHR46223">
    <property type="entry name" value="HISTONE-LYSINE N-METHYLTRANSFERASE SUV39H"/>
    <property type="match status" value="1"/>
</dbReference>
<dbReference type="InterPro" id="IPR050973">
    <property type="entry name" value="H3K9_Histone-Lys_N-MTase"/>
</dbReference>
<evidence type="ECO:0000256" key="8">
    <source>
        <dbReference type="SAM" id="MobiDB-lite"/>
    </source>
</evidence>
<comment type="caution">
    <text evidence="11">The sequence shown here is derived from an EMBL/GenBank/DDBJ whole genome shotgun (WGS) entry which is preliminary data.</text>
</comment>